<dbReference type="InterPro" id="IPR007396">
    <property type="entry name" value="TR_PAI2-type"/>
</dbReference>
<dbReference type="OrthoDB" id="9794948at2"/>
<dbReference type="SUPFAM" id="SSF50475">
    <property type="entry name" value="FMN-binding split barrel"/>
    <property type="match status" value="1"/>
</dbReference>
<protein>
    <submittedName>
        <fullName evidence="1">Transcriptional regulator</fullName>
    </submittedName>
</protein>
<dbReference type="Proteomes" id="UP000234190">
    <property type="component" value="Unassembled WGS sequence"/>
</dbReference>
<evidence type="ECO:0000313" key="2">
    <source>
        <dbReference type="Proteomes" id="UP000234190"/>
    </source>
</evidence>
<dbReference type="RefSeq" id="WP_102075491.1">
    <property type="nucleotide sequence ID" value="NZ_PDNW01000022.1"/>
</dbReference>
<organism evidence="1 2">
    <name type="scientific">Pollutimonas subterranea</name>
    <dbReference type="NCBI Taxonomy" id="2045210"/>
    <lineage>
        <taxon>Bacteria</taxon>
        <taxon>Pseudomonadati</taxon>
        <taxon>Pseudomonadota</taxon>
        <taxon>Betaproteobacteria</taxon>
        <taxon>Burkholderiales</taxon>
        <taxon>Alcaligenaceae</taxon>
        <taxon>Pollutimonas</taxon>
    </lineage>
</organism>
<dbReference type="PIRSF" id="PIRSF010372">
    <property type="entry name" value="PaiB"/>
    <property type="match status" value="1"/>
</dbReference>
<dbReference type="EMBL" id="PDNW01000022">
    <property type="protein sequence ID" value="PLC48334.1"/>
    <property type="molecule type" value="Genomic_DNA"/>
</dbReference>
<comment type="caution">
    <text evidence="1">The sequence shown here is derived from an EMBL/GenBank/DDBJ whole genome shotgun (WGS) entry which is preliminary data.</text>
</comment>
<proteinExistence type="predicted"/>
<reference evidence="1 2" key="1">
    <citation type="submission" date="2017-10" db="EMBL/GenBank/DDBJ databases">
        <title>Two draft genome sequences of Pusillimonas sp. strains isolated from a nitrate- and radionuclide-contaminated groundwater in Russia.</title>
        <authorList>
            <person name="Grouzdev D.S."/>
            <person name="Tourova T.P."/>
            <person name="Goeva M.A."/>
            <person name="Babich T.L."/>
            <person name="Sokolova D.S."/>
            <person name="Abdullin R."/>
            <person name="Poltaraus A.B."/>
            <person name="Toshchakov S.V."/>
            <person name="Nazina T.N."/>
        </authorList>
    </citation>
    <scope>NUCLEOTIDE SEQUENCE [LARGE SCALE GENOMIC DNA]</scope>
    <source>
        <strain evidence="1 2">JR1/69-3-13</strain>
    </source>
</reference>
<gene>
    <name evidence="1" type="ORF">CR159_18765</name>
</gene>
<name>A0A2N4TZZ4_9BURK</name>
<dbReference type="AlphaFoldDB" id="A0A2N4TZZ4"/>
<evidence type="ECO:0000313" key="1">
    <source>
        <dbReference type="EMBL" id="PLC48334.1"/>
    </source>
</evidence>
<dbReference type="PANTHER" id="PTHR35802">
    <property type="entry name" value="PROTEASE SYNTHASE AND SPORULATION PROTEIN PAI 2"/>
    <property type="match status" value="1"/>
</dbReference>
<accession>A0A2N4TZZ4</accession>
<dbReference type="Gene3D" id="2.30.110.10">
    <property type="entry name" value="Electron Transport, Fmn-binding Protein, Chain A"/>
    <property type="match status" value="1"/>
</dbReference>
<keyword evidence="2" id="KW-1185">Reference proteome</keyword>
<dbReference type="InterPro" id="IPR012349">
    <property type="entry name" value="Split_barrel_FMN-bd"/>
</dbReference>
<dbReference type="Pfam" id="PF04299">
    <property type="entry name" value="FMN_bind_2"/>
    <property type="match status" value="1"/>
</dbReference>
<dbReference type="PANTHER" id="PTHR35802:SF1">
    <property type="entry name" value="PROTEASE SYNTHASE AND SPORULATION PROTEIN PAI 2"/>
    <property type="match status" value="1"/>
</dbReference>
<sequence>MYTPKAFELNDPDLQHQLIHEYPFGTLVSEGKDKLAATHLPFLLTAGSQGKRLLQAHIAKSNSEFSQLQDGTPVLAVFHGPQAYVSPSWYPSKASTHGKAVPTWNYVAIHVHGTMTTQTDPAWLLEHLRQQTERYERNQPNPWSIDDAPPDYIDAMLRGIIGLEITITCIEAKQKLSQNRSLVDQQSVAESLRHADGSPLQRALNGEISRLMDSNTLG</sequence>